<feature type="region of interest" description="Disordered" evidence="3">
    <location>
        <begin position="703"/>
        <end position="724"/>
    </location>
</feature>
<comment type="caution">
    <text evidence="6">The sequence shown here is derived from an EMBL/GenBank/DDBJ whole genome shotgun (WGS) entry which is preliminary data.</text>
</comment>
<dbReference type="Pfam" id="PF00350">
    <property type="entry name" value="Dynamin_N"/>
    <property type="match status" value="1"/>
</dbReference>
<dbReference type="GO" id="GO:0016559">
    <property type="term" value="P:peroxisome fission"/>
    <property type="evidence" value="ECO:0007669"/>
    <property type="project" value="TreeGrafter"/>
</dbReference>
<gene>
    <name evidence="6" type="ORF">FCULG_00012917</name>
</gene>
<name>A0A2T4GER6_FUSCU</name>
<feature type="domain" description="Dynamin-type G" evidence="5">
    <location>
        <begin position="33"/>
        <end position="318"/>
    </location>
</feature>
<dbReference type="InterPro" id="IPR030381">
    <property type="entry name" value="G_DYNAMIN_dom"/>
</dbReference>
<reference evidence="6 7" key="1">
    <citation type="submission" date="2018-02" db="EMBL/GenBank/DDBJ databases">
        <title>Fusarium culmorum secondary metabolites in fungal-bacterial-plant interactions.</title>
        <authorList>
            <person name="Schmidt R."/>
        </authorList>
    </citation>
    <scope>NUCLEOTIDE SEQUENCE [LARGE SCALE GENOMIC DNA]</scope>
    <source>
        <strain evidence="6 7">PV</strain>
    </source>
</reference>
<dbReference type="PROSITE" id="PS51718">
    <property type="entry name" value="G_DYNAMIN_2"/>
    <property type="match status" value="1"/>
</dbReference>
<dbReference type="AlphaFoldDB" id="A0A2T4GER6"/>
<dbReference type="OrthoDB" id="415706at2759"/>
<dbReference type="GO" id="GO:0005739">
    <property type="term" value="C:mitochondrion"/>
    <property type="evidence" value="ECO:0007669"/>
    <property type="project" value="TreeGrafter"/>
</dbReference>
<evidence type="ECO:0000256" key="1">
    <source>
        <dbReference type="ARBA" id="ARBA00022741"/>
    </source>
</evidence>
<dbReference type="GO" id="GO:0048312">
    <property type="term" value="P:intracellular distribution of mitochondria"/>
    <property type="evidence" value="ECO:0007669"/>
    <property type="project" value="TreeGrafter"/>
</dbReference>
<dbReference type="FunFam" id="3.40.50.300:FF:001425">
    <property type="entry name" value="Dynamin GTPase, putative"/>
    <property type="match status" value="1"/>
</dbReference>
<dbReference type="SUPFAM" id="SSF52540">
    <property type="entry name" value="P-loop containing nucleoside triphosphate hydrolases"/>
    <property type="match status" value="1"/>
</dbReference>
<dbReference type="SMART" id="SM00053">
    <property type="entry name" value="DYNc"/>
    <property type="match status" value="1"/>
</dbReference>
<keyword evidence="2" id="KW-0342">GTP-binding</keyword>
<dbReference type="PANTHER" id="PTHR11566:SF149">
    <property type="entry name" value="GTPASE, PUTATIVE (AFU_ORTHOLOGUE AFUA_6G11890)-RELATED"/>
    <property type="match status" value="1"/>
</dbReference>
<accession>A0A2T4GER6</accession>
<dbReference type="GO" id="GO:0006897">
    <property type="term" value="P:endocytosis"/>
    <property type="evidence" value="ECO:0007669"/>
    <property type="project" value="TreeGrafter"/>
</dbReference>
<dbReference type="GO" id="GO:0016020">
    <property type="term" value="C:membrane"/>
    <property type="evidence" value="ECO:0007669"/>
    <property type="project" value="TreeGrafter"/>
</dbReference>
<protein>
    <submittedName>
        <fullName evidence="6">Interferon-induced GTP-binding protein Mx1</fullName>
    </submittedName>
</protein>
<evidence type="ECO:0000256" key="3">
    <source>
        <dbReference type="SAM" id="MobiDB-lite"/>
    </source>
</evidence>
<dbReference type="Gene3D" id="3.40.50.300">
    <property type="entry name" value="P-loop containing nucleotide triphosphate hydrolases"/>
    <property type="match status" value="1"/>
</dbReference>
<evidence type="ECO:0000313" key="6">
    <source>
        <dbReference type="EMBL" id="PTD02068.1"/>
    </source>
</evidence>
<dbReference type="GO" id="GO:0005525">
    <property type="term" value="F:GTP binding"/>
    <property type="evidence" value="ECO:0007669"/>
    <property type="project" value="InterPro"/>
</dbReference>
<organism evidence="6 7">
    <name type="scientific">Fusarium culmorum</name>
    <dbReference type="NCBI Taxonomy" id="5516"/>
    <lineage>
        <taxon>Eukaryota</taxon>
        <taxon>Fungi</taxon>
        <taxon>Dikarya</taxon>
        <taxon>Ascomycota</taxon>
        <taxon>Pezizomycotina</taxon>
        <taxon>Sordariomycetes</taxon>
        <taxon>Hypocreomycetidae</taxon>
        <taxon>Hypocreales</taxon>
        <taxon>Nectriaceae</taxon>
        <taxon>Fusarium</taxon>
    </lineage>
</organism>
<dbReference type="InterPro" id="IPR022812">
    <property type="entry name" value="Dynamin"/>
</dbReference>
<sequence length="753" mass="84895">METSIPDTNMARGDYRDLLDIIDNLRLHGVSRYIDLPEIIVCGDQSAGKSSVLEAISGLSFPIKDGRCTRFATELVLRRGHRTDAEVSITPGKNRFGEDKERLETWRPNESLANMGLGVITKEAESAMAIPGGTGEFYEDTLRIELTGPDQPHLTMVDLPGLFRGGNKEQSNTDIDIVHDMVESYMVRPRSIILAVVSAKYEYVLQEVTKMAKNADPNGLRTMGLITKPDTLDVGSPSEDYFVRLAKNVEEELRLGWHVLKNRDFKERDVNSAQRDEIERAFFSQGLWDSVDSLHCGVAALRVRLSIVLKDQILAQLPSLEQDVEEGIRDCAERLDFLGPVRETPLQQQSYLLRVSEEYTSLMRYAVDGTYTDQFFGSRNDKATFNRRLRAVIRRQLDVFSEEMRLSGHSQQIVDSESDDENDIGCRDVPEISRSDLIKEVANRLVYGKGRELPGLFNPLIVNDLFVEQCTPWKRIVMSLAGNILEAVETTTELIVGQTTASEVSEGVLKYIRKEINELETKMIAQINTLLESTAQHPITNNSQLTQNVQRIQQNRHKRNTIARINSMFGQNRFDGSDKKISINPLELLKVFQEGFEPNMERFGSALAVAMERFIDDVSALAVEDCLISKLPGLFRSANVMNMGEEDLHLLAGETPESSMERERLKVKLEILEKGLQDIKGFHKRRAVIDPVQHHDIVWEVPKDDSVSRSEQASDISSSAKGDSDIFSTEDLAEVREQTARLRHLYSGSGIDM</sequence>
<dbReference type="GO" id="GO:0008017">
    <property type="term" value="F:microtubule binding"/>
    <property type="evidence" value="ECO:0007669"/>
    <property type="project" value="TreeGrafter"/>
</dbReference>
<feature type="compositionally biased region" description="Polar residues" evidence="3">
    <location>
        <begin position="709"/>
        <end position="721"/>
    </location>
</feature>
<dbReference type="EMBL" id="PVEM01000024">
    <property type="protein sequence ID" value="PTD02068.1"/>
    <property type="molecule type" value="Genomic_DNA"/>
</dbReference>
<dbReference type="InterPro" id="IPR000375">
    <property type="entry name" value="Dynamin_stalk"/>
</dbReference>
<feature type="domain" description="GED" evidence="4">
    <location>
        <begin position="596"/>
        <end position="687"/>
    </location>
</feature>
<evidence type="ECO:0000259" key="4">
    <source>
        <dbReference type="PROSITE" id="PS51388"/>
    </source>
</evidence>
<keyword evidence="1" id="KW-0547">Nucleotide-binding</keyword>
<dbReference type="InterPro" id="IPR027417">
    <property type="entry name" value="P-loop_NTPase"/>
</dbReference>
<dbReference type="InterPro" id="IPR001401">
    <property type="entry name" value="Dynamin_GTPase"/>
</dbReference>
<proteinExistence type="predicted"/>
<dbReference type="InterPro" id="IPR045063">
    <property type="entry name" value="Dynamin_N"/>
</dbReference>
<dbReference type="CDD" id="cd08771">
    <property type="entry name" value="DLP_1"/>
    <property type="match status" value="1"/>
</dbReference>
<dbReference type="PRINTS" id="PR00195">
    <property type="entry name" value="DYNAMIN"/>
</dbReference>
<evidence type="ECO:0000256" key="2">
    <source>
        <dbReference type="ARBA" id="ARBA00023134"/>
    </source>
</evidence>
<dbReference type="GO" id="GO:0005874">
    <property type="term" value="C:microtubule"/>
    <property type="evidence" value="ECO:0007669"/>
    <property type="project" value="TreeGrafter"/>
</dbReference>
<keyword evidence="7" id="KW-1185">Reference proteome</keyword>
<dbReference type="InterPro" id="IPR020850">
    <property type="entry name" value="GED_dom"/>
</dbReference>
<dbReference type="PROSITE" id="PS51388">
    <property type="entry name" value="GED"/>
    <property type="match status" value="1"/>
</dbReference>
<evidence type="ECO:0000259" key="5">
    <source>
        <dbReference type="PROSITE" id="PS51718"/>
    </source>
</evidence>
<dbReference type="Pfam" id="PF01031">
    <property type="entry name" value="Dynamin_M"/>
    <property type="match status" value="1"/>
</dbReference>
<dbReference type="GO" id="GO:0000266">
    <property type="term" value="P:mitochondrial fission"/>
    <property type="evidence" value="ECO:0007669"/>
    <property type="project" value="TreeGrafter"/>
</dbReference>
<dbReference type="PANTHER" id="PTHR11566">
    <property type="entry name" value="DYNAMIN"/>
    <property type="match status" value="1"/>
</dbReference>
<dbReference type="GO" id="GO:0003924">
    <property type="term" value="F:GTPase activity"/>
    <property type="evidence" value="ECO:0007669"/>
    <property type="project" value="InterPro"/>
</dbReference>
<dbReference type="Proteomes" id="UP000241587">
    <property type="component" value="Unassembled WGS sequence"/>
</dbReference>
<evidence type="ECO:0000313" key="7">
    <source>
        <dbReference type="Proteomes" id="UP000241587"/>
    </source>
</evidence>
<dbReference type="OMA" id="MVERYMA"/>